<name>A0AAJ0HX11_9PEZI</name>
<comment type="caution">
    <text evidence="1">The sequence shown here is derived from an EMBL/GenBank/DDBJ whole genome shotgun (WGS) entry which is preliminary data.</text>
</comment>
<keyword evidence="2" id="KW-1185">Reference proteome</keyword>
<reference evidence="1" key="1">
    <citation type="journal article" date="2023" name="Mol. Phylogenet. Evol.">
        <title>Genome-scale phylogeny and comparative genomics of the fungal order Sordariales.</title>
        <authorList>
            <person name="Hensen N."/>
            <person name="Bonometti L."/>
            <person name="Westerberg I."/>
            <person name="Brannstrom I.O."/>
            <person name="Guillou S."/>
            <person name="Cros-Aarteil S."/>
            <person name="Calhoun S."/>
            <person name="Haridas S."/>
            <person name="Kuo A."/>
            <person name="Mondo S."/>
            <person name="Pangilinan J."/>
            <person name="Riley R."/>
            <person name="LaButti K."/>
            <person name="Andreopoulos B."/>
            <person name="Lipzen A."/>
            <person name="Chen C."/>
            <person name="Yan M."/>
            <person name="Daum C."/>
            <person name="Ng V."/>
            <person name="Clum A."/>
            <person name="Steindorff A."/>
            <person name="Ohm R.A."/>
            <person name="Martin F."/>
            <person name="Silar P."/>
            <person name="Natvig D.O."/>
            <person name="Lalanne C."/>
            <person name="Gautier V."/>
            <person name="Ament-Velasquez S.L."/>
            <person name="Kruys A."/>
            <person name="Hutchinson M.I."/>
            <person name="Powell A.J."/>
            <person name="Barry K."/>
            <person name="Miller A.N."/>
            <person name="Grigoriev I.V."/>
            <person name="Debuchy R."/>
            <person name="Gladieux P."/>
            <person name="Hiltunen Thoren M."/>
            <person name="Johannesson H."/>
        </authorList>
    </citation>
    <scope>NUCLEOTIDE SEQUENCE</scope>
    <source>
        <strain evidence="1">CBS 955.72</strain>
    </source>
</reference>
<protein>
    <submittedName>
        <fullName evidence="1">Uncharacterized protein</fullName>
    </submittedName>
</protein>
<reference evidence="1" key="2">
    <citation type="submission" date="2023-06" db="EMBL/GenBank/DDBJ databases">
        <authorList>
            <consortium name="Lawrence Berkeley National Laboratory"/>
            <person name="Haridas S."/>
            <person name="Hensen N."/>
            <person name="Bonometti L."/>
            <person name="Westerberg I."/>
            <person name="Brannstrom I.O."/>
            <person name="Guillou S."/>
            <person name="Cros-Aarteil S."/>
            <person name="Calhoun S."/>
            <person name="Kuo A."/>
            <person name="Mondo S."/>
            <person name="Pangilinan J."/>
            <person name="Riley R."/>
            <person name="Labutti K."/>
            <person name="Andreopoulos B."/>
            <person name="Lipzen A."/>
            <person name="Chen C."/>
            <person name="Yanf M."/>
            <person name="Daum C."/>
            <person name="Ng V."/>
            <person name="Clum A."/>
            <person name="Steindorff A."/>
            <person name="Ohm R."/>
            <person name="Martin F."/>
            <person name="Silar P."/>
            <person name="Natvig D."/>
            <person name="Lalanne C."/>
            <person name="Gautier V."/>
            <person name="Ament-Velasquez S.L."/>
            <person name="Kruys A."/>
            <person name="Hutchinson M.I."/>
            <person name="Powell A.J."/>
            <person name="Barry K."/>
            <person name="Miller A.N."/>
            <person name="Grigoriev I.V."/>
            <person name="Debuchy R."/>
            <person name="Gladieux P."/>
            <person name="Thoren M.H."/>
            <person name="Johannesson H."/>
        </authorList>
    </citation>
    <scope>NUCLEOTIDE SEQUENCE</scope>
    <source>
        <strain evidence="1">CBS 955.72</strain>
    </source>
</reference>
<feature type="non-terminal residue" evidence="1">
    <location>
        <position position="1"/>
    </location>
</feature>
<gene>
    <name evidence="1" type="ORF">B0T25DRAFT_421328</name>
</gene>
<evidence type="ECO:0000313" key="1">
    <source>
        <dbReference type="EMBL" id="KAK3364388.1"/>
    </source>
</evidence>
<dbReference type="EMBL" id="JAUIQD010000001">
    <property type="protein sequence ID" value="KAK3364388.1"/>
    <property type="molecule type" value="Genomic_DNA"/>
</dbReference>
<dbReference type="AlphaFoldDB" id="A0AAJ0HX11"/>
<organism evidence="1 2">
    <name type="scientific">Lasiosphaeria hispida</name>
    <dbReference type="NCBI Taxonomy" id="260671"/>
    <lineage>
        <taxon>Eukaryota</taxon>
        <taxon>Fungi</taxon>
        <taxon>Dikarya</taxon>
        <taxon>Ascomycota</taxon>
        <taxon>Pezizomycotina</taxon>
        <taxon>Sordariomycetes</taxon>
        <taxon>Sordariomycetidae</taxon>
        <taxon>Sordariales</taxon>
        <taxon>Lasiosphaeriaceae</taxon>
        <taxon>Lasiosphaeria</taxon>
    </lineage>
</organism>
<feature type="non-terminal residue" evidence="1">
    <location>
        <position position="74"/>
    </location>
</feature>
<proteinExistence type="predicted"/>
<sequence>DDQDEVYQAFKGAMATGDNQLFIPHHEKSRELYAAFKAGYMGAAQVILKKRGMEHKFSIEDFMAEYEEYAEDFL</sequence>
<accession>A0AAJ0HX11</accession>
<evidence type="ECO:0000313" key="2">
    <source>
        <dbReference type="Proteomes" id="UP001275084"/>
    </source>
</evidence>
<dbReference type="Proteomes" id="UP001275084">
    <property type="component" value="Unassembled WGS sequence"/>
</dbReference>